<dbReference type="PANTHER" id="PTHR46066:SF2">
    <property type="entry name" value="CHITINASE DOMAIN-CONTAINING PROTEIN 1"/>
    <property type="match status" value="1"/>
</dbReference>
<dbReference type="Pfam" id="PF00704">
    <property type="entry name" value="Glyco_hydro_18"/>
    <property type="match status" value="1"/>
</dbReference>
<dbReference type="KEGG" id="eiv:EIN_224330"/>
<dbReference type="GO" id="GO:0012505">
    <property type="term" value="C:endomembrane system"/>
    <property type="evidence" value="ECO:0007669"/>
    <property type="project" value="TreeGrafter"/>
</dbReference>
<evidence type="ECO:0000256" key="1">
    <source>
        <dbReference type="ARBA" id="ARBA00009336"/>
    </source>
</evidence>
<dbReference type="EMBL" id="KB206756">
    <property type="protein sequence ID" value="ELP88190.1"/>
    <property type="molecule type" value="Genomic_DNA"/>
</dbReference>
<dbReference type="GO" id="GO:0070492">
    <property type="term" value="F:oligosaccharide binding"/>
    <property type="evidence" value="ECO:0007669"/>
    <property type="project" value="TreeGrafter"/>
</dbReference>
<evidence type="ECO:0000256" key="2">
    <source>
        <dbReference type="ARBA" id="ARBA00040976"/>
    </source>
</evidence>
<dbReference type="InterPro" id="IPR029070">
    <property type="entry name" value="Chitinase_insertion_sf"/>
</dbReference>
<evidence type="ECO:0000313" key="5">
    <source>
        <dbReference type="Proteomes" id="UP000014680"/>
    </source>
</evidence>
<dbReference type="SUPFAM" id="SSF51445">
    <property type="entry name" value="(Trans)glycosidases"/>
    <property type="match status" value="1"/>
</dbReference>
<organism evidence="4 5">
    <name type="scientific">Entamoeba invadens IP1</name>
    <dbReference type="NCBI Taxonomy" id="370355"/>
    <lineage>
        <taxon>Eukaryota</taxon>
        <taxon>Amoebozoa</taxon>
        <taxon>Evosea</taxon>
        <taxon>Archamoebae</taxon>
        <taxon>Mastigamoebida</taxon>
        <taxon>Entamoebidae</taxon>
        <taxon>Entamoeba</taxon>
    </lineage>
</organism>
<dbReference type="OMA" id="YYKNEMG"/>
<evidence type="ECO:0000313" key="4">
    <source>
        <dbReference type="EMBL" id="ELP88190.1"/>
    </source>
</evidence>
<protein>
    <recommendedName>
        <fullName evidence="2">Chitinase domain-containing protein 1</fullName>
    </recommendedName>
</protein>
<proteinExistence type="inferred from homology"/>
<dbReference type="PANTHER" id="PTHR46066">
    <property type="entry name" value="CHITINASE DOMAIN-CONTAINING PROTEIN 1 FAMILY MEMBER"/>
    <property type="match status" value="1"/>
</dbReference>
<dbReference type="RefSeq" id="XP_004254961.1">
    <property type="nucleotide sequence ID" value="XM_004254913.1"/>
</dbReference>
<dbReference type="GeneID" id="14887046"/>
<gene>
    <name evidence="4" type="ORF">EIN_224330</name>
</gene>
<dbReference type="InterPro" id="IPR017853">
    <property type="entry name" value="GH"/>
</dbReference>
<evidence type="ECO:0000259" key="3">
    <source>
        <dbReference type="Pfam" id="PF00704"/>
    </source>
</evidence>
<dbReference type="GO" id="GO:0005975">
    <property type="term" value="P:carbohydrate metabolic process"/>
    <property type="evidence" value="ECO:0007669"/>
    <property type="project" value="InterPro"/>
</dbReference>
<dbReference type="AlphaFoldDB" id="A0A0A1U5Q2"/>
<name>A0A0A1U5Q2_ENTIV</name>
<dbReference type="Proteomes" id="UP000014680">
    <property type="component" value="Unassembled WGS sequence"/>
</dbReference>
<dbReference type="OrthoDB" id="10254444at2759"/>
<dbReference type="Gene3D" id="3.10.50.10">
    <property type="match status" value="1"/>
</dbReference>
<sequence length="312" mass="36436">MILFYLLFQVLSHPLLKKSLNKEEILSYNITETTPKHFKNTLLGFVTPWNLHGLSALEKNKHKIDIASPVLYTVSFIDGHYKIRGDDELKIDGYPRYSFESVEQPLDVVGKLIKEHCKAHNYKGLVVDGVFSIYSHFRKQATDQLILLFKELDGLDIIIAVHPFSYFTYKEVEATKKYVKMYVVMTYDYFNPNQNKNTFNAPIDFIDKAMKSLGAKGPQFAIGINFYGYAFCNGRGKVVVDRKSYFDWLKMSYGQIKWHDEEEEHTFISQDCVVNYPTLLYLKKRIDYAELYNYSISIWELGQGLDYFLDVF</sequence>
<dbReference type="Gene3D" id="3.20.20.80">
    <property type="entry name" value="Glycosidases"/>
    <property type="match status" value="1"/>
</dbReference>
<dbReference type="VEuPathDB" id="AmoebaDB:EIN_224330"/>
<feature type="domain" description="GH18" evidence="3">
    <location>
        <begin position="155"/>
        <end position="303"/>
    </location>
</feature>
<dbReference type="InterPro" id="IPR001223">
    <property type="entry name" value="Glyco_hydro18_cat"/>
</dbReference>
<accession>A0A0A1U5Q2</accession>
<comment type="similarity">
    <text evidence="1">Belongs to the glycosyl hydrolase 18 family.</text>
</comment>
<keyword evidence="5" id="KW-1185">Reference proteome</keyword>
<reference evidence="4 5" key="1">
    <citation type="submission" date="2012-10" db="EMBL/GenBank/DDBJ databases">
        <authorList>
            <person name="Zafar N."/>
            <person name="Inman J."/>
            <person name="Hall N."/>
            <person name="Lorenzi H."/>
            <person name="Caler E."/>
        </authorList>
    </citation>
    <scope>NUCLEOTIDE SEQUENCE [LARGE SCALE GENOMIC DNA]</scope>
    <source>
        <strain evidence="4 5">IP1</strain>
    </source>
</reference>